<evidence type="ECO:0000256" key="1">
    <source>
        <dbReference type="SAM" id="MobiDB-lite"/>
    </source>
</evidence>
<dbReference type="RefSeq" id="XP_033668426.1">
    <property type="nucleotide sequence ID" value="XM_033806292.1"/>
</dbReference>
<feature type="compositionally biased region" description="Polar residues" evidence="1">
    <location>
        <begin position="99"/>
        <end position="110"/>
    </location>
</feature>
<reference evidence="2" key="1">
    <citation type="journal article" date="2020" name="Stud. Mycol.">
        <title>101 Dothideomycetes genomes: a test case for predicting lifestyles and emergence of pathogens.</title>
        <authorList>
            <person name="Haridas S."/>
            <person name="Albert R."/>
            <person name="Binder M."/>
            <person name="Bloem J."/>
            <person name="Labutti K."/>
            <person name="Salamov A."/>
            <person name="Andreopoulos B."/>
            <person name="Baker S."/>
            <person name="Barry K."/>
            <person name="Bills G."/>
            <person name="Bluhm B."/>
            <person name="Cannon C."/>
            <person name="Castanera R."/>
            <person name="Culley D."/>
            <person name="Daum C."/>
            <person name="Ezra D."/>
            <person name="Gonzalez J."/>
            <person name="Henrissat B."/>
            <person name="Kuo A."/>
            <person name="Liang C."/>
            <person name="Lipzen A."/>
            <person name="Lutzoni F."/>
            <person name="Magnuson J."/>
            <person name="Mondo S."/>
            <person name="Nolan M."/>
            <person name="Ohm R."/>
            <person name="Pangilinan J."/>
            <person name="Park H.-J."/>
            <person name="Ramirez L."/>
            <person name="Alfaro M."/>
            <person name="Sun H."/>
            <person name="Tritt A."/>
            <person name="Yoshinaga Y."/>
            <person name="Zwiers L.-H."/>
            <person name="Turgeon B."/>
            <person name="Goodwin S."/>
            <person name="Spatafora J."/>
            <person name="Crous P."/>
            <person name="Grigoriev I."/>
        </authorList>
    </citation>
    <scope>NUCLEOTIDE SEQUENCE</scope>
    <source>
        <strain evidence="2">ATCC 36951</strain>
    </source>
</reference>
<dbReference type="GeneID" id="54559564"/>
<protein>
    <submittedName>
        <fullName evidence="2">Uncharacterized protein</fullName>
    </submittedName>
</protein>
<dbReference type="EMBL" id="ML993593">
    <property type="protein sequence ID" value="KAF2167537.1"/>
    <property type="molecule type" value="Genomic_DNA"/>
</dbReference>
<dbReference type="AlphaFoldDB" id="A0A6A6CJX7"/>
<dbReference type="Proteomes" id="UP000799537">
    <property type="component" value="Unassembled WGS sequence"/>
</dbReference>
<sequence length="110" mass="11505">MSDSTAGHAKGKGVNLQDVSTAEDSRLFMVSPTGDPVFARKVATAARSNLCAGQVSDETTQKLSQDSAQIATTFGTSSRAPLPTTFVDRNGKGRVVGLNDSNNQSSKQTQ</sequence>
<evidence type="ECO:0000313" key="3">
    <source>
        <dbReference type="Proteomes" id="UP000799537"/>
    </source>
</evidence>
<feature type="region of interest" description="Disordered" evidence="1">
    <location>
        <begin position="81"/>
        <end position="110"/>
    </location>
</feature>
<gene>
    <name evidence="2" type="ORF">M409DRAFT_22344</name>
</gene>
<evidence type="ECO:0000313" key="2">
    <source>
        <dbReference type="EMBL" id="KAF2167537.1"/>
    </source>
</evidence>
<organism evidence="2 3">
    <name type="scientific">Zasmidium cellare ATCC 36951</name>
    <dbReference type="NCBI Taxonomy" id="1080233"/>
    <lineage>
        <taxon>Eukaryota</taxon>
        <taxon>Fungi</taxon>
        <taxon>Dikarya</taxon>
        <taxon>Ascomycota</taxon>
        <taxon>Pezizomycotina</taxon>
        <taxon>Dothideomycetes</taxon>
        <taxon>Dothideomycetidae</taxon>
        <taxon>Mycosphaerellales</taxon>
        <taxon>Mycosphaerellaceae</taxon>
        <taxon>Zasmidium</taxon>
    </lineage>
</organism>
<name>A0A6A6CJX7_ZASCE</name>
<proteinExistence type="predicted"/>
<accession>A0A6A6CJX7</accession>
<keyword evidence="3" id="KW-1185">Reference proteome</keyword>